<evidence type="ECO:0000313" key="2">
    <source>
        <dbReference type="EMBL" id="KRG00345.1"/>
    </source>
</evidence>
<evidence type="ECO:0000313" key="3">
    <source>
        <dbReference type="Proteomes" id="UP000007798"/>
    </source>
</evidence>
<reference evidence="2 3" key="1">
    <citation type="journal article" date="2007" name="Nature">
        <title>Evolution of genes and genomes on the Drosophila phylogeny.</title>
        <authorList>
            <consortium name="Drosophila 12 Genomes Consortium"/>
            <person name="Clark A.G."/>
            <person name="Eisen M.B."/>
            <person name="Smith D.R."/>
            <person name="Bergman C.M."/>
            <person name="Oliver B."/>
            <person name="Markow T.A."/>
            <person name="Kaufman T.C."/>
            <person name="Kellis M."/>
            <person name="Gelbart W."/>
            <person name="Iyer V.N."/>
            <person name="Pollard D.A."/>
            <person name="Sackton T.B."/>
            <person name="Larracuente A.M."/>
            <person name="Singh N.D."/>
            <person name="Abad J.P."/>
            <person name="Abt D.N."/>
            <person name="Adryan B."/>
            <person name="Aguade M."/>
            <person name="Akashi H."/>
            <person name="Anderson W.W."/>
            <person name="Aquadro C.F."/>
            <person name="Ardell D.H."/>
            <person name="Arguello R."/>
            <person name="Artieri C.G."/>
            <person name="Barbash D.A."/>
            <person name="Barker D."/>
            <person name="Barsanti P."/>
            <person name="Batterham P."/>
            <person name="Batzoglou S."/>
            <person name="Begun D."/>
            <person name="Bhutkar A."/>
            <person name="Blanco E."/>
            <person name="Bosak S.A."/>
            <person name="Bradley R.K."/>
            <person name="Brand A.D."/>
            <person name="Brent M.R."/>
            <person name="Brooks A.N."/>
            <person name="Brown R.H."/>
            <person name="Butlin R.K."/>
            <person name="Caggese C."/>
            <person name="Calvi B.R."/>
            <person name="Bernardo de Carvalho A."/>
            <person name="Caspi A."/>
            <person name="Castrezana S."/>
            <person name="Celniker S.E."/>
            <person name="Chang J.L."/>
            <person name="Chapple C."/>
            <person name="Chatterji S."/>
            <person name="Chinwalla A."/>
            <person name="Civetta A."/>
            <person name="Clifton S.W."/>
            <person name="Comeron J.M."/>
            <person name="Costello J.C."/>
            <person name="Coyne J.A."/>
            <person name="Daub J."/>
            <person name="David R.G."/>
            <person name="Delcher A.L."/>
            <person name="Delehaunty K."/>
            <person name="Do C.B."/>
            <person name="Ebling H."/>
            <person name="Edwards K."/>
            <person name="Eickbush T."/>
            <person name="Evans J.D."/>
            <person name="Filipski A."/>
            <person name="Findeiss S."/>
            <person name="Freyhult E."/>
            <person name="Fulton L."/>
            <person name="Fulton R."/>
            <person name="Garcia A.C."/>
            <person name="Gardiner A."/>
            <person name="Garfield D.A."/>
            <person name="Garvin B.E."/>
            <person name="Gibson G."/>
            <person name="Gilbert D."/>
            <person name="Gnerre S."/>
            <person name="Godfrey J."/>
            <person name="Good R."/>
            <person name="Gotea V."/>
            <person name="Gravely B."/>
            <person name="Greenberg A.J."/>
            <person name="Griffiths-Jones S."/>
            <person name="Gross S."/>
            <person name="Guigo R."/>
            <person name="Gustafson E.A."/>
            <person name="Haerty W."/>
            <person name="Hahn M.W."/>
            <person name="Halligan D.L."/>
            <person name="Halpern A.L."/>
            <person name="Halter G.M."/>
            <person name="Han M.V."/>
            <person name="Heger A."/>
            <person name="Hillier L."/>
            <person name="Hinrichs A.S."/>
            <person name="Holmes I."/>
            <person name="Hoskins R.A."/>
            <person name="Hubisz M.J."/>
            <person name="Hultmark D."/>
            <person name="Huntley M.A."/>
            <person name="Jaffe D.B."/>
            <person name="Jagadeeshan S."/>
            <person name="Jeck W.R."/>
            <person name="Johnson J."/>
            <person name="Jones C.D."/>
            <person name="Jordan W.C."/>
            <person name="Karpen G.H."/>
            <person name="Kataoka E."/>
            <person name="Keightley P.D."/>
            <person name="Kheradpour P."/>
            <person name="Kirkness E.F."/>
            <person name="Koerich L.B."/>
            <person name="Kristiansen K."/>
            <person name="Kudrna D."/>
            <person name="Kulathinal R.J."/>
            <person name="Kumar S."/>
            <person name="Kwok R."/>
            <person name="Lander E."/>
            <person name="Langley C.H."/>
            <person name="Lapoint R."/>
            <person name="Lazzaro B.P."/>
            <person name="Lee S.J."/>
            <person name="Levesque L."/>
            <person name="Li R."/>
            <person name="Lin C.F."/>
            <person name="Lin M.F."/>
            <person name="Lindblad-Toh K."/>
            <person name="Llopart A."/>
            <person name="Long M."/>
            <person name="Low L."/>
            <person name="Lozovsky E."/>
            <person name="Lu J."/>
            <person name="Luo M."/>
            <person name="Machado C.A."/>
            <person name="Makalowski W."/>
            <person name="Marzo M."/>
            <person name="Matsuda M."/>
            <person name="Matzkin L."/>
            <person name="McAllister B."/>
            <person name="McBride C.S."/>
            <person name="McKernan B."/>
            <person name="McKernan K."/>
            <person name="Mendez-Lago M."/>
            <person name="Minx P."/>
            <person name="Mollenhauer M.U."/>
            <person name="Montooth K."/>
            <person name="Mount S.M."/>
            <person name="Mu X."/>
            <person name="Myers E."/>
            <person name="Negre B."/>
            <person name="Newfeld S."/>
            <person name="Nielsen R."/>
            <person name="Noor M.A."/>
            <person name="O'Grady P."/>
            <person name="Pachter L."/>
            <person name="Papaceit M."/>
            <person name="Parisi M.J."/>
            <person name="Parisi M."/>
            <person name="Parts L."/>
            <person name="Pedersen J.S."/>
            <person name="Pesole G."/>
            <person name="Phillippy A.M."/>
            <person name="Ponting C.P."/>
            <person name="Pop M."/>
            <person name="Porcelli D."/>
            <person name="Powell J.R."/>
            <person name="Prohaska S."/>
            <person name="Pruitt K."/>
            <person name="Puig M."/>
            <person name="Quesneville H."/>
            <person name="Ram K.R."/>
            <person name="Rand D."/>
            <person name="Rasmussen M.D."/>
            <person name="Reed L.K."/>
            <person name="Reenan R."/>
            <person name="Reily A."/>
            <person name="Remington K.A."/>
            <person name="Rieger T.T."/>
            <person name="Ritchie M.G."/>
            <person name="Robin C."/>
            <person name="Rogers Y.H."/>
            <person name="Rohde C."/>
            <person name="Rozas J."/>
            <person name="Rubenfield M.J."/>
            <person name="Ruiz A."/>
            <person name="Russo S."/>
            <person name="Salzberg S.L."/>
            <person name="Sanchez-Gracia A."/>
            <person name="Saranga D.J."/>
            <person name="Sato H."/>
            <person name="Schaeffer S.W."/>
            <person name="Schatz M.C."/>
            <person name="Schlenke T."/>
            <person name="Schwartz R."/>
            <person name="Segarra C."/>
            <person name="Singh R.S."/>
            <person name="Sirot L."/>
            <person name="Sirota M."/>
            <person name="Sisneros N.B."/>
            <person name="Smith C.D."/>
            <person name="Smith T.F."/>
            <person name="Spieth J."/>
            <person name="Stage D.E."/>
            <person name="Stark A."/>
            <person name="Stephan W."/>
            <person name="Strausberg R.L."/>
            <person name="Strempel S."/>
            <person name="Sturgill D."/>
            <person name="Sutton G."/>
            <person name="Sutton G.G."/>
            <person name="Tao W."/>
            <person name="Teichmann S."/>
            <person name="Tobari Y.N."/>
            <person name="Tomimura Y."/>
            <person name="Tsolas J.M."/>
            <person name="Valente V.L."/>
            <person name="Venter E."/>
            <person name="Venter J.C."/>
            <person name="Vicario S."/>
            <person name="Vieira F.G."/>
            <person name="Vilella A.J."/>
            <person name="Villasante A."/>
            <person name="Walenz B."/>
            <person name="Wang J."/>
            <person name="Wasserman M."/>
            <person name="Watts T."/>
            <person name="Wilson D."/>
            <person name="Wilson R.K."/>
            <person name="Wing R.A."/>
            <person name="Wolfner M.F."/>
            <person name="Wong A."/>
            <person name="Wong G.K."/>
            <person name="Wu C.I."/>
            <person name="Wu G."/>
            <person name="Yamamoto D."/>
            <person name="Yang H.P."/>
            <person name="Yang S.P."/>
            <person name="Yorke J.A."/>
            <person name="Yoshida K."/>
            <person name="Zdobnov E."/>
            <person name="Zhang P."/>
            <person name="Zhang Y."/>
            <person name="Zimin A.V."/>
            <person name="Baldwin J."/>
            <person name="Abdouelleil A."/>
            <person name="Abdulkadir J."/>
            <person name="Abebe A."/>
            <person name="Abera B."/>
            <person name="Abreu J."/>
            <person name="Acer S.C."/>
            <person name="Aftuck L."/>
            <person name="Alexander A."/>
            <person name="An P."/>
            <person name="Anderson E."/>
            <person name="Anderson S."/>
            <person name="Arachi H."/>
            <person name="Azer M."/>
            <person name="Bachantsang P."/>
            <person name="Barry A."/>
            <person name="Bayul T."/>
            <person name="Berlin A."/>
            <person name="Bessette D."/>
            <person name="Bloom T."/>
            <person name="Blye J."/>
            <person name="Boguslavskiy L."/>
            <person name="Bonnet C."/>
            <person name="Boukhgalter B."/>
            <person name="Bourzgui I."/>
            <person name="Brown A."/>
            <person name="Cahill P."/>
            <person name="Channer S."/>
            <person name="Cheshatsang Y."/>
            <person name="Chuda L."/>
            <person name="Citroen M."/>
            <person name="Collymore A."/>
            <person name="Cooke P."/>
            <person name="Costello M."/>
            <person name="D'Aco K."/>
            <person name="Daza R."/>
            <person name="De Haan G."/>
            <person name="DeGray S."/>
            <person name="DeMaso C."/>
            <person name="Dhargay N."/>
            <person name="Dooley K."/>
            <person name="Dooley E."/>
            <person name="Doricent M."/>
            <person name="Dorje P."/>
            <person name="Dorjee K."/>
            <person name="Dupes A."/>
            <person name="Elong R."/>
            <person name="Falk J."/>
            <person name="Farina A."/>
            <person name="Faro S."/>
            <person name="Ferguson D."/>
            <person name="Fisher S."/>
            <person name="Foley C.D."/>
            <person name="Franke A."/>
            <person name="Friedrich D."/>
            <person name="Gadbois L."/>
            <person name="Gearin G."/>
            <person name="Gearin C.R."/>
            <person name="Giannoukos G."/>
            <person name="Goode T."/>
            <person name="Graham J."/>
            <person name="Grandbois E."/>
            <person name="Grewal S."/>
            <person name="Gyaltsen K."/>
            <person name="Hafez N."/>
            <person name="Hagos B."/>
            <person name="Hall J."/>
            <person name="Henson C."/>
            <person name="Hollinger A."/>
            <person name="Honan T."/>
            <person name="Huard M.D."/>
            <person name="Hughes L."/>
            <person name="Hurhula B."/>
            <person name="Husby M.E."/>
            <person name="Kamat A."/>
            <person name="Kanga B."/>
            <person name="Kashin S."/>
            <person name="Khazanovich D."/>
            <person name="Kisner P."/>
            <person name="Lance K."/>
            <person name="Lara M."/>
            <person name="Lee W."/>
            <person name="Lennon N."/>
            <person name="Letendre F."/>
            <person name="LeVine R."/>
            <person name="Lipovsky A."/>
            <person name="Liu X."/>
            <person name="Liu J."/>
            <person name="Liu S."/>
            <person name="Lokyitsang T."/>
            <person name="Lokyitsang Y."/>
            <person name="Lubonja R."/>
            <person name="Lui A."/>
            <person name="MacDonald P."/>
            <person name="Magnisalis V."/>
            <person name="Maru K."/>
            <person name="Matthews C."/>
            <person name="McCusker W."/>
            <person name="McDonough S."/>
            <person name="Mehta T."/>
            <person name="Meldrim J."/>
            <person name="Meneus L."/>
            <person name="Mihai O."/>
            <person name="Mihalev A."/>
            <person name="Mihova T."/>
            <person name="Mittelman R."/>
            <person name="Mlenga V."/>
            <person name="Montmayeur A."/>
            <person name="Mulrain L."/>
            <person name="Navidi A."/>
            <person name="Naylor J."/>
            <person name="Negash T."/>
            <person name="Nguyen T."/>
            <person name="Nguyen N."/>
            <person name="Nicol R."/>
            <person name="Norbu C."/>
            <person name="Norbu N."/>
            <person name="Novod N."/>
            <person name="O'Neill B."/>
            <person name="Osman S."/>
            <person name="Markiewicz E."/>
            <person name="Oyono O.L."/>
            <person name="Patti C."/>
            <person name="Phunkhang P."/>
            <person name="Pierre F."/>
            <person name="Priest M."/>
            <person name="Raghuraman S."/>
            <person name="Rege F."/>
            <person name="Reyes R."/>
            <person name="Rise C."/>
            <person name="Rogov P."/>
            <person name="Ross K."/>
            <person name="Ryan E."/>
            <person name="Settipalli S."/>
            <person name="Shea T."/>
            <person name="Sherpa N."/>
            <person name="Shi L."/>
            <person name="Shih D."/>
            <person name="Sparrow T."/>
            <person name="Spaulding J."/>
            <person name="Stalker J."/>
            <person name="Stange-Thomann N."/>
            <person name="Stavropoulos S."/>
            <person name="Stone C."/>
            <person name="Strader C."/>
            <person name="Tesfaye S."/>
            <person name="Thomson T."/>
            <person name="Thoulutsang Y."/>
            <person name="Thoulutsang D."/>
            <person name="Topham K."/>
            <person name="Topping I."/>
            <person name="Tsamla T."/>
            <person name="Vassiliev H."/>
            <person name="Vo A."/>
            <person name="Wangchuk T."/>
            <person name="Wangdi T."/>
            <person name="Weiand M."/>
            <person name="Wilkinson J."/>
            <person name="Wilson A."/>
            <person name="Yadav S."/>
            <person name="Young G."/>
            <person name="Yu Q."/>
            <person name="Zembek L."/>
            <person name="Zhong D."/>
            <person name="Zimmer A."/>
            <person name="Zwirko Z."/>
            <person name="Jaffe D.B."/>
            <person name="Alvarez P."/>
            <person name="Brockman W."/>
            <person name="Butler J."/>
            <person name="Chin C."/>
            <person name="Gnerre S."/>
            <person name="Grabherr M."/>
            <person name="Kleber M."/>
            <person name="Mauceli E."/>
            <person name="MacCallum I."/>
        </authorList>
    </citation>
    <scope>NUCLEOTIDE SEQUENCE [LARGE SCALE GENOMIC DNA]</scope>
    <source>
        <strain evidence="3">Tucson 14030-0811.24</strain>
    </source>
</reference>
<gene>
    <name evidence="2" type="primary">Dwil\GK27955</name>
    <name evidence="2" type="ORF">Dwil_GK27955</name>
</gene>
<keyword evidence="1" id="KW-0812">Transmembrane</keyword>
<dbReference type="Proteomes" id="UP000007798">
    <property type="component" value="Unassembled WGS sequence"/>
</dbReference>
<organism evidence="2 3">
    <name type="scientific">Drosophila willistoni</name>
    <name type="common">Fruit fly</name>
    <dbReference type="NCBI Taxonomy" id="7260"/>
    <lineage>
        <taxon>Eukaryota</taxon>
        <taxon>Metazoa</taxon>
        <taxon>Ecdysozoa</taxon>
        <taxon>Arthropoda</taxon>
        <taxon>Hexapoda</taxon>
        <taxon>Insecta</taxon>
        <taxon>Pterygota</taxon>
        <taxon>Neoptera</taxon>
        <taxon>Endopterygota</taxon>
        <taxon>Diptera</taxon>
        <taxon>Brachycera</taxon>
        <taxon>Muscomorpha</taxon>
        <taxon>Ephydroidea</taxon>
        <taxon>Drosophilidae</taxon>
        <taxon>Drosophila</taxon>
        <taxon>Sophophora</taxon>
    </lineage>
</organism>
<keyword evidence="3" id="KW-1185">Reference proteome</keyword>
<feature type="non-terminal residue" evidence="2">
    <location>
        <position position="1"/>
    </location>
</feature>
<protein>
    <submittedName>
        <fullName evidence="2">Uncharacterized protein</fullName>
    </submittedName>
</protein>
<feature type="transmembrane region" description="Helical" evidence="1">
    <location>
        <begin position="37"/>
        <end position="56"/>
    </location>
</feature>
<accession>A0A0Q9WY49</accession>
<evidence type="ECO:0000256" key="1">
    <source>
        <dbReference type="SAM" id="Phobius"/>
    </source>
</evidence>
<dbReference type="EMBL" id="CH964291">
    <property type="protein sequence ID" value="KRG00345.1"/>
    <property type="molecule type" value="Genomic_DNA"/>
</dbReference>
<dbReference type="AlphaFoldDB" id="A0A0Q9WY49"/>
<proteinExistence type="predicted"/>
<dbReference type="InParanoid" id="A0A0Q9WY49"/>
<sequence>FLCLLFWLIFSCCSYLLLPFAMFYTLAISVLRLSCTYLIYTLYCCTRLIISCYKLFK</sequence>
<name>A0A0Q9WY49_DROWI</name>
<keyword evidence="1" id="KW-0472">Membrane</keyword>
<keyword evidence="1" id="KW-1133">Transmembrane helix</keyword>